<dbReference type="SUPFAM" id="SSF54593">
    <property type="entry name" value="Glyoxalase/Bleomycin resistance protein/Dihydroxybiphenyl dioxygenase"/>
    <property type="match status" value="1"/>
</dbReference>
<comment type="caution">
    <text evidence="1">The sequence shown here is derived from an EMBL/GenBank/DDBJ whole genome shotgun (WGS) entry which is preliminary data.</text>
</comment>
<dbReference type="Gene3D" id="3.10.180.10">
    <property type="entry name" value="2,3-Dihydroxybiphenyl 1,2-Dioxygenase, domain 1"/>
    <property type="match status" value="1"/>
</dbReference>
<organism evidence="1 2">
    <name type="scientific">Litorihabitans aurantiacus</name>
    <dbReference type="NCBI Taxonomy" id="1930061"/>
    <lineage>
        <taxon>Bacteria</taxon>
        <taxon>Bacillati</taxon>
        <taxon>Actinomycetota</taxon>
        <taxon>Actinomycetes</taxon>
        <taxon>Micrococcales</taxon>
        <taxon>Beutenbergiaceae</taxon>
        <taxon>Litorihabitans</taxon>
    </lineage>
</organism>
<keyword evidence="2" id="KW-1185">Reference proteome</keyword>
<reference evidence="1" key="1">
    <citation type="journal article" date="2014" name="Int. J. Syst. Evol. Microbiol.">
        <title>Complete genome sequence of Corynebacterium casei LMG S-19264T (=DSM 44701T), isolated from a smear-ripened cheese.</title>
        <authorList>
            <consortium name="US DOE Joint Genome Institute (JGI-PGF)"/>
            <person name="Walter F."/>
            <person name="Albersmeier A."/>
            <person name="Kalinowski J."/>
            <person name="Ruckert C."/>
        </authorList>
    </citation>
    <scope>NUCLEOTIDE SEQUENCE</scope>
    <source>
        <strain evidence="1">NBRC 112290</strain>
    </source>
</reference>
<evidence type="ECO:0000313" key="2">
    <source>
        <dbReference type="Proteomes" id="UP001157161"/>
    </source>
</evidence>
<dbReference type="EMBL" id="BSUM01000001">
    <property type="protein sequence ID" value="GMA32980.1"/>
    <property type="molecule type" value="Genomic_DNA"/>
</dbReference>
<dbReference type="RefSeq" id="WP_284251677.1">
    <property type="nucleotide sequence ID" value="NZ_BSUM01000001.1"/>
</dbReference>
<dbReference type="Proteomes" id="UP001157161">
    <property type="component" value="Unassembled WGS sequence"/>
</dbReference>
<name>A0AA38CVH8_9MICO</name>
<proteinExistence type="predicted"/>
<protein>
    <recommendedName>
        <fullName evidence="3">VOC domain-containing protein</fullName>
    </recommendedName>
</protein>
<dbReference type="AlphaFoldDB" id="A0AA38CVH8"/>
<evidence type="ECO:0000313" key="1">
    <source>
        <dbReference type="EMBL" id="GMA32980.1"/>
    </source>
</evidence>
<dbReference type="InterPro" id="IPR029068">
    <property type="entry name" value="Glyas_Bleomycin-R_OHBP_Dase"/>
</dbReference>
<accession>A0AA38CVH8</accession>
<evidence type="ECO:0008006" key="3">
    <source>
        <dbReference type="Google" id="ProtNLM"/>
    </source>
</evidence>
<gene>
    <name evidence="1" type="ORF">GCM10025875_29720</name>
</gene>
<reference evidence="1" key="2">
    <citation type="submission" date="2023-02" db="EMBL/GenBank/DDBJ databases">
        <authorList>
            <person name="Sun Q."/>
            <person name="Mori K."/>
        </authorList>
    </citation>
    <scope>NUCLEOTIDE SEQUENCE</scope>
    <source>
        <strain evidence="1">NBRC 112290</strain>
    </source>
</reference>
<sequence length="103" mass="11374">MGVRSFEHVGVVVEDLDAAADFFVLLGFERGEKAEVRGEWVDRVTGLRGVELEMIVLTAPDGSGAMELTRFRRPASPGLTIRHRRTPRVCATSPTGWTDWSTS</sequence>